<dbReference type="EMBL" id="LR797397">
    <property type="protein sequence ID" value="CAB4213453.1"/>
    <property type="molecule type" value="Genomic_DNA"/>
</dbReference>
<feature type="region of interest" description="Disordered" evidence="1">
    <location>
        <begin position="169"/>
        <end position="193"/>
    </location>
</feature>
<gene>
    <name evidence="2" type="ORF">UFOVP1451_43</name>
</gene>
<feature type="compositionally biased region" description="Polar residues" evidence="1">
    <location>
        <begin position="169"/>
        <end position="182"/>
    </location>
</feature>
<organism evidence="2">
    <name type="scientific">uncultured Caudovirales phage</name>
    <dbReference type="NCBI Taxonomy" id="2100421"/>
    <lineage>
        <taxon>Viruses</taxon>
        <taxon>Duplodnaviria</taxon>
        <taxon>Heunggongvirae</taxon>
        <taxon>Uroviricota</taxon>
        <taxon>Caudoviricetes</taxon>
        <taxon>Peduoviridae</taxon>
        <taxon>Maltschvirus</taxon>
        <taxon>Maltschvirus maltsch</taxon>
    </lineage>
</organism>
<sequence>MAVSKTDIANKALGHLGQDPIINLDTDQSVKGSAIREVYDQTLREVLRDFDWKFATFRKDLNADGTYVAGDFSYRYILPTSPELLRFLNIVTDTRAAYSLEANYLYTNLSTVRIRYIGKVTDPTQFDATFVETFALKLAGVRGYKITMNQSLADNFLGKYEKLKIDAQTNDSQEKQQTYQDDSQWEAARDGGSTGFIGNYV</sequence>
<protein>
    <recommendedName>
        <fullName evidence="3">Tail tubular protein A</fullName>
    </recommendedName>
</protein>
<evidence type="ECO:0000256" key="1">
    <source>
        <dbReference type="SAM" id="MobiDB-lite"/>
    </source>
</evidence>
<evidence type="ECO:0008006" key="3">
    <source>
        <dbReference type="Google" id="ProtNLM"/>
    </source>
</evidence>
<proteinExistence type="predicted"/>
<evidence type="ECO:0000313" key="2">
    <source>
        <dbReference type="EMBL" id="CAB4213453.1"/>
    </source>
</evidence>
<name>A0A6J5SH54_9CAUD</name>
<accession>A0A6J5SH54</accession>
<reference evidence="2" key="1">
    <citation type="submission" date="2020-05" db="EMBL/GenBank/DDBJ databases">
        <authorList>
            <person name="Chiriac C."/>
            <person name="Salcher M."/>
            <person name="Ghai R."/>
            <person name="Kavagutti S V."/>
        </authorList>
    </citation>
    <scope>NUCLEOTIDE SEQUENCE</scope>
</reference>